<dbReference type="InterPro" id="IPR003718">
    <property type="entry name" value="OsmC/Ohr_fam"/>
</dbReference>
<dbReference type="Proteomes" id="UP000501122">
    <property type="component" value="Chromosome"/>
</dbReference>
<evidence type="ECO:0000313" key="1">
    <source>
        <dbReference type="EMBL" id="QIH78801.1"/>
    </source>
</evidence>
<reference evidence="1" key="1">
    <citation type="journal article" date="2020" name="Antimicrob. Agents Chemother.">
        <title>The novel macrolide resistance genes mef(D), msr(F) and msr(H) are present on resistance islands in Macrococcus canis, Macrococcus caseolyticus and Staphylococcus aureus.</title>
        <authorList>
            <person name="Schwendener S."/>
            <person name="Dona V."/>
            <person name="Perreten V."/>
        </authorList>
    </citation>
    <scope>NUCLEOTIDE SEQUENCE</scope>
    <source>
        <strain evidence="1">Epi0076A</strain>
    </source>
</reference>
<dbReference type="PANTHER" id="PTHR42830">
    <property type="entry name" value="OSMOTICALLY INDUCIBLE FAMILY PROTEIN"/>
    <property type="match status" value="1"/>
</dbReference>
<organism evidence="1 2">
    <name type="scientific">Macrococcoides canis</name>
    <dbReference type="NCBI Taxonomy" id="1855823"/>
    <lineage>
        <taxon>Bacteria</taxon>
        <taxon>Bacillati</taxon>
        <taxon>Bacillota</taxon>
        <taxon>Bacilli</taxon>
        <taxon>Bacillales</taxon>
        <taxon>Staphylococcaceae</taxon>
        <taxon>Macrococcoides</taxon>
    </lineage>
</organism>
<accession>A0A6G7ESE7</accession>
<gene>
    <name evidence="1" type="ORF">GTN30_08940</name>
</gene>
<dbReference type="EMBL" id="CP047363">
    <property type="protein sequence ID" value="QIH78801.1"/>
    <property type="molecule type" value="Genomic_DNA"/>
</dbReference>
<dbReference type="PANTHER" id="PTHR42830:SF2">
    <property type="entry name" value="OSMC_OHR FAMILY PROTEIN"/>
    <property type="match status" value="1"/>
</dbReference>
<dbReference type="SUPFAM" id="SSF82784">
    <property type="entry name" value="OsmC-like"/>
    <property type="match status" value="1"/>
</dbReference>
<dbReference type="AlphaFoldDB" id="A0A6G7ESE7"/>
<proteinExistence type="predicted"/>
<protein>
    <submittedName>
        <fullName evidence="1">Uncharacterized protein</fullName>
    </submittedName>
</protein>
<name>A0A6G7ESE7_9STAP</name>
<dbReference type="Pfam" id="PF02566">
    <property type="entry name" value="OsmC"/>
    <property type="match status" value="1"/>
</dbReference>
<dbReference type="InterPro" id="IPR015946">
    <property type="entry name" value="KH_dom-like_a/b"/>
</dbReference>
<dbReference type="Gene3D" id="3.30.300.20">
    <property type="match status" value="1"/>
</dbReference>
<sequence>MKHTFNCTAKFKGGYNGVGTIENRNLKTEISIPKEMNGPDIGTNPDEMLLSAAVTCFTITLSSMFERNHIPLEIDYVDAQATINNENQVLTYESIFYNVYLIGSAQIDVKRIVRYVNKSEESCMITRALKGNVTVSIKNIYLNNSILL</sequence>
<dbReference type="RefSeq" id="WP_164942448.1">
    <property type="nucleotide sequence ID" value="NZ_CP046363.1"/>
</dbReference>
<dbReference type="InterPro" id="IPR052707">
    <property type="entry name" value="OsmC_Ohr_Peroxiredoxin"/>
</dbReference>
<dbReference type="InterPro" id="IPR036102">
    <property type="entry name" value="OsmC/Ohrsf"/>
</dbReference>
<evidence type="ECO:0000313" key="2">
    <source>
        <dbReference type="Proteomes" id="UP000501122"/>
    </source>
</evidence>